<organism evidence="2 3">
    <name type="scientific">Escherichia phage vB_EcoM_Goslar</name>
    <dbReference type="NCBI Taxonomy" id="2502409"/>
    <lineage>
        <taxon>Viruses</taxon>
        <taxon>Duplodnaviria</taxon>
        <taxon>Heunggongvirae</taxon>
        <taxon>Uroviricota</taxon>
        <taxon>Caudoviricetes</taxon>
        <taxon>Chimalliviridae</taxon>
        <taxon>Goslarvirus</taxon>
        <taxon>Goslarvirus goslar</taxon>
    </lineage>
</organism>
<reference evidence="2 3" key="1">
    <citation type="submission" date="2018-12" db="EMBL/GenBank/DDBJ databases">
        <title>Still something new to discover - new insights into E. coli phage diversity and taxonomy.</title>
        <authorList>
            <person name="Korf I.H.E."/>
            <person name="Adriaennsens E."/>
            <person name="Dreiseikelmann B."/>
            <person name="Kropinski A."/>
            <person name="Nimtz M."/>
            <person name="Meier-Kolthoff J.P."/>
            <person name="Rohde M."/>
            <person name="van Raaij M."/>
            <person name="Wittmann J."/>
        </authorList>
    </citation>
    <scope>NUCLEOTIDE SEQUENCE [LARGE SCALE GENOMIC DNA]</scope>
</reference>
<evidence type="ECO:0000313" key="2">
    <source>
        <dbReference type="EMBL" id="QBO63990.1"/>
    </source>
</evidence>
<keyword evidence="3" id="KW-1185">Reference proteome</keyword>
<evidence type="ECO:0000313" key="3">
    <source>
        <dbReference type="Proteomes" id="UP000294673"/>
    </source>
</evidence>
<feature type="compositionally biased region" description="Basic residues" evidence="1">
    <location>
        <begin position="294"/>
        <end position="306"/>
    </location>
</feature>
<evidence type="ECO:0000256" key="1">
    <source>
        <dbReference type="SAM" id="MobiDB-lite"/>
    </source>
</evidence>
<protein>
    <submittedName>
        <fullName evidence="2">Uncharacterized protein</fullName>
    </submittedName>
</protein>
<organismHost>
    <name type="scientific">Escherichia coli</name>
    <dbReference type="NCBI Taxonomy" id="562"/>
</organismHost>
<sequence>MTKRLARIDLYTLASWVSLPLIDCLSLHHQRQLSPKEKLQLTELLVDFDLNQRMTWTRHDPRYRHESFADILGPIWYQPEFREDFDVVQGMVTEYLSYHHNKLFGKNWSDNRIYGIERVCDYAYIVDLGRVPKRQTKPTPLKAFEFQETEYCVDRKSATEHVVRVRNSNPRVMAMPSINITINVCPSGAIVERPQELTDEQFEWLGQLEELRLAHAKRKAEQLANEPVYIKQGLALKERFKQRRSVFGPVQPVLYEFGVPEYRMDAESVATAFLDNGEIHRQGARSSGPFRPVRVQRPRRHRHTKSRTGNDDVSRDMDRSHYRTY</sequence>
<name>A0A482GE47_BPGOS</name>
<dbReference type="EMBL" id="MK327938">
    <property type="protein sequence ID" value="QBO63990.1"/>
    <property type="molecule type" value="Genomic_DNA"/>
</dbReference>
<dbReference type="Proteomes" id="UP000294673">
    <property type="component" value="Segment"/>
</dbReference>
<feature type="region of interest" description="Disordered" evidence="1">
    <location>
        <begin position="280"/>
        <end position="325"/>
    </location>
</feature>
<proteinExistence type="predicted"/>
<gene>
    <name evidence="2" type="ORF">Goslar_00198</name>
</gene>
<feature type="compositionally biased region" description="Basic and acidic residues" evidence="1">
    <location>
        <begin position="308"/>
        <end position="325"/>
    </location>
</feature>
<accession>A0A482GE47</accession>